<protein>
    <submittedName>
        <fullName evidence="2">Uncharacterized protein</fullName>
    </submittedName>
</protein>
<keyword evidence="1" id="KW-1133">Transmembrane helix</keyword>
<feature type="transmembrane region" description="Helical" evidence="1">
    <location>
        <begin position="70"/>
        <end position="91"/>
    </location>
</feature>
<organism evidence="2 3">
    <name type="scientific">Mauremys mutica</name>
    <name type="common">yellowpond turtle</name>
    <dbReference type="NCBI Taxonomy" id="74926"/>
    <lineage>
        <taxon>Eukaryota</taxon>
        <taxon>Metazoa</taxon>
        <taxon>Chordata</taxon>
        <taxon>Craniata</taxon>
        <taxon>Vertebrata</taxon>
        <taxon>Euteleostomi</taxon>
        <taxon>Archelosauria</taxon>
        <taxon>Testudinata</taxon>
        <taxon>Testudines</taxon>
        <taxon>Cryptodira</taxon>
        <taxon>Durocryptodira</taxon>
        <taxon>Testudinoidea</taxon>
        <taxon>Geoemydidae</taxon>
        <taxon>Geoemydinae</taxon>
        <taxon>Mauremys</taxon>
    </lineage>
</organism>
<accession>A0A9D4B8D4</accession>
<gene>
    <name evidence="2" type="ORF">KIL84_012979</name>
</gene>
<keyword evidence="3" id="KW-1185">Reference proteome</keyword>
<dbReference type="EMBL" id="JAHDVG010000464">
    <property type="protein sequence ID" value="KAH1185038.1"/>
    <property type="molecule type" value="Genomic_DNA"/>
</dbReference>
<evidence type="ECO:0000313" key="2">
    <source>
        <dbReference type="EMBL" id="KAH1185038.1"/>
    </source>
</evidence>
<name>A0A9D4B8D4_9SAUR</name>
<comment type="caution">
    <text evidence="2">The sequence shown here is derived from an EMBL/GenBank/DDBJ whole genome shotgun (WGS) entry which is preliminary data.</text>
</comment>
<dbReference type="AlphaFoldDB" id="A0A9D4B8D4"/>
<dbReference type="Proteomes" id="UP000827986">
    <property type="component" value="Unassembled WGS sequence"/>
</dbReference>
<keyword evidence="1" id="KW-0472">Membrane</keyword>
<keyword evidence="1" id="KW-0812">Transmembrane</keyword>
<sequence length="107" mass="12188">MTYRIVEMLIVHNKDITASIGSGYIVELQGIINISGSLRWNSSFNAHLRRAFYYMILKKFFPPSFSSALIFYYLVELAAAFSSTGLSNQALKSGKLHKLQSFFLLRK</sequence>
<evidence type="ECO:0000313" key="3">
    <source>
        <dbReference type="Proteomes" id="UP000827986"/>
    </source>
</evidence>
<evidence type="ECO:0000256" key="1">
    <source>
        <dbReference type="SAM" id="Phobius"/>
    </source>
</evidence>
<proteinExistence type="predicted"/>
<reference evidence="2" key="1">
    <citation type="submission" date="2021-09" db="EMBL/GenBank/DDBJ databases">
        <title>The genome of Mauremys mutica provides insights into the evolution of semi-aquatic lifestyle.</title>
        <authorList>
            <person name="Gong S."/>
            <person name="Gao Y."/>
        </authorList>
    </citation>
    <scope>NUCLEOTIDE SEQUENCE</scope>
    <source>
        <strain evidence="2">MM-2020</strain>
        <tissue evidence="2">Muscle</tissue>
    </source>
</reference>